<gene>
    <name evidence="1" type="ORF">VOP03_07495</name>
</gene>
<reference evidence="1 2" key="1">
    <citation type="submission" date="2024-01" db="EMBL/GenBank/DDBJ databases">
        <title>The strains designed SYSU M86414 and SYSU M84420 isolated from the marine sediment in San Sha City (Hainan Province, China).</title>
        <authorList>
            <person name="Guo D."/>
        </authorList>
    </citation>
    <scope>NUCLEOTIDE SEQUENCE [LARGE SCALE GENOMIC DNA]</scope>
    <source>
        <strain evidence="1 2">SYSU M84420</strain>
    </source>
</reference>
<dbReference type="PANTHER" id="PTHR33361:SF2">
    <property type="entry name" value="DUF885 DOMAIN-CONTAINING PROTEIN"/>
    <property type="match status" value="1"/>
</dbReference>
<proteinExistence type="predicted"/>
<name>A0ABU6IPZ2_9FLAO</name>
<sequence>MKNQSLPLGRNGQKLNTNNMGFKKIGIIAAVMVGSLATAQTSQLADLVTEFEADNWALDRTYIVDESDEYYQRFSKFYSDWQKKMASIDFGSLSQQGKVDYVLLKNLVTKGEYFLNQDYNAFKEVDEVGHFAKDILPFIQERRRGKKPDAKNLAQLFQNATRTIDSEMESWKSKPFKDWQTADKASTVVLSLQRGLEEAYNFYYGYDPDFTWWVEEPYKKLNEKLTAYADFLKENYAQGSVKDDGSGIIGKPIGEEALNESLAMAFIPYTPAELIKTAEEQFEWCKNEMIKASRELGYGDDWKKALEHVKNTYVPAGEQPQAIMDLYSHSVDFIEERDLITLPDLAKETWGMKMMSPERQKVNPFFLGGRDIIISYPTMEMDHDDKLMSMRGNNPNFSFPTVQHELLPGHNLQYFMTSRHKSYRRAFSTPFWTEGWALYWEINLWNKDFPQTPEQKLGMLFWRIHRCARIIFSLKFHLGEMTPQECIDLLVDEVGHEYANAEAEVRRSFTTNYPPLYQLAYMMGGLQFYALRNEMLEKGWTEKQFHDRVMQEGRMPVELLRSLLQDLPLNKNYKTKWKFSTAFQ</sequence>
<comment type="caution">
    <text evidence="1">The sequence shown here is derived from an EMBL/GenBank/DDBJ whole genome shotgun (WGS) entry which is preliminary data.</text>
</comment>
<dbReference type="Pfam" id="PF05960">
    <property type="entry name" value="DUF885"/>
    <property type="match status" value="1"/>
</dbReference>
<dbReference type="InterPro" id="IPR010281">
    <property type="entry name" value="DUF885"/>
</dbReference>
<organism evidence="1 2">
    <name type="scientific">Flagellimonas halotolerans</name>
    <dbReference type="NCBI Taxonomy" id="3112164"/>
    <lineage>
        <taxon>Bacteria</taxon>
        <taxon>Pseudomonadati</taxon>
        <taxon>Bacteroidota</taxon>
        <taxon>Flavobacteriia</taxon>
        <taxon>Flavobacteriales</taxon>
        <taxon>Flavobacteriaceae</taxon>
        <taxon>Flagellimonas</taxon>
    </lineage>
</organism>
<protein>
    <submittedName>
        <fullName evidence="1">DUF885 family protein</fullName>
    </submittedName>
</protein>
<evidence type="ECO:0000313" key="2">
    <source>
        <dbReference type="Proteomes" id="UP001355298"/>
    </source>
</evidence>
<accession>A0ABU6IPZ2</accession>
<evidence type="ECO:0000313" key="1">
    <source>
        <dbReference type="EMBL" id="MEC4265184.1"/>
    </source>
</evidence>
<keyword evidence="2" id="KW-1185">Reference proteome</keyword>
<dbReference type="Proteomes" id="UP001355298">
    <property type="component" value="Unassembled WGS sequence"/>
</dbReference>
<dbReference type="EMBL" id="JAYMGW010000005">
    <property type="protein sequence ID" value="MEC4265184.1"/>
    <property type="molecule type" value="Genomic_DNA"/>
</dbReference>
<dbReference type="RefSeq" id="WP_326278176.1">
    <property type="nucleotide sequence ID" value="NZ_JAYKYV010000005.1"/>
</dbReference>
<dbReference type="PANTHER" id="PTHR33361">
    <property type="entry name" value="GLR0591 PROTEIN"/>
    <property type="match status" value="1"/>
</dbReference>